<evidence type="ECO:0000313" key="8">
    <source>
        <dbReference type="Proteomes" id="UP000054526"/>
    </source>
</evidence>
<reference evidence="7 8" key="1">
    <citation type="submission" date="2014-12" db="EMBL/GenBank/DDBJ databases">
        <title>Draft genome sequence of Cohnella kolymensis strain B-2846.</title>
        <authorList>
            <person name="Karlyshev A.V."/>
            <person name="Kudryashova E.B."/>
        </authorList>
    </citation>
    <scope>NUCLEOTIDE SEQUENCE [LARGE SCALE GENOMIC DNA]</scope>
    <source>
        <strain evidence="7 8">VKM B-2846</strain>
    </source>
</reference>
<evidence type="ECO:0000313" key="7">
    <source>
        <dbReference type="EMBL" id="KIL36476.1"/>
    </source>
</evidence>
<name>A0ABR5A622_9BACL</name>
<dbReference type="PIRSF" id="PIRSF006324">
    <property type="entry name" value="LeuE"/>
    <property type="match status" value="1"/>
</dbReference>
<feature type="transmembrane region" description="Helical" evidence="6">
    <location>
        <begin position="193"/>
        <end position="210"/>
    </location>
</feature>
<feature type="transmembrane region" description="Helical" evidence="6">
    <location>
        <begin position="153"/>
        <end position="173"/>
    </location>
</feature>
<evidence type="ECO:0000256" key="2">
    <source>
        <dbReference type="ARBA" id="ARBA00022475"/>
    </source>
</evidence>
<feature type="transmembrane region" description="Helical" evidence="6">
    <location>
        <begin position="6"/>
        <end position="28"/>
    </location>
</feature>
<evidence type="ECO:0000256" key="6">
    <source>
        <dbReference type="SAM" id="Phobius"/>
    </source>
</evidence>
<keyword evidence="4 6" id="KW-1133">Transmembrane helix</keyword>
<keyword evidence="3 6" id="KW-0812">Transmembrane</keyword>
<keyword evidence="8" id="KW-1185">Reference proteome</keyword>
<protein>
    <submittedName>
        <fullName evidence="7">Threonine transporter RhtB</fullName>
    </submittedName>
</protein>
<accession>A0ABR5A622</accession>
<evidence type="ECO:0000256" key="3">
    <source>
        <dbReference type="ARBA" id="ARBA00022692"/>
    </source>
</evidence>
<organism evidence="7 8">
    <name type="scientific">Cohnella kolymensis</name>
    <dbReference type="NCBI Taxonomy" id="1590652"/>
    <lineage>
        <taxon>Bacteria</taxon>
        <taxon>Bacillati</taxon>
        <taxon>Bacillota</taxon>
        <taxon>Bacilli</taxon>
        <taxon>Bacillales</taxon>
        <taxon>Paenibacillaceae</taxon>
        <taxon>Cohnella</taxon>
    </lineage>
</organism>
<dbReference type="PANTHER" id="PTHR30086:SF20">
    <property type="entry name" value="ARGININE EXPORTER PROTEIN ARGO-RELATED"/>
    <property type="match status" value="1"/>
</dbReference>
<feature type="transmembrane region" description="Helical" evidence="6">
    <location>
        <begin position="70"/>
        <end position="88"/>
    </location>
</feature>
<feature type="transmembrane region" description="Helical" evidence="6">
    <location>
        <begin position="120"/>
        <end position="141"/>
    </location>
</feature>
<evidence type="ECO:0000256" key="5">
    <source>
        <dbReference type="ARBA" id="ARBA00023136"/>
    </source>
</evidence>
<dbReference type="InterPro" id="IPR001123">
    <property type="entry name" value="LeuE-type"/>
</dbReference>
<gene>
    <name evidence="7" type="ORF">SD71_07685</name>
</gene>
<dbReference type="EMBL" id="JXAL01000008">
    <property type="protein sequence ID" value="KIL36476.1"/>
    <property type="molecule type" value="Genomic_DNA"/>
</dbReference>
<comment type="caution">
    <text evidence="7">The sequence shown here is derived from an EMBL/GenBank/DDBJ whole genome shotgun (WGS) entry which is preliminary data.</text>
</comment>
<feature type="transmembrane region" description="Helical" evidence="6">
    <location>
        <begin position="40"/>
        <end position="64"/>
    </location>
</feature>
<dbReference type="Pfam" id="PF01810">
    <property type="entry name" value="LysE"/>
    <property type="match status" value="1"/>
</dbReference>
<proteinExistence type="predicted"/>
<dbReference type="RefSeq" id="WP_041061784.1">
    <property type="nucleotide sequence ID" value="NZ_JXAL01000008.1"/>
</dbReference>
<keyword evidence="2" id="KW-1003">Cell membrane</keyword>
<evidence type="ECO:0000256" key="4">
    <source>
        <dbReference type="ARBA" id="ARBA00022989"/>
    </source>
</evidence>
<keyword evidence="5 6" id="KW-0472">Membrane</keyword>
<dbReference type="Proteomes" id="UP000054526">
    <property type="component" value="Unassembled WGS sequence"/>
</dbReference>
<dbReference type="PANTHER" id="PTHR30086">
    <property type="entry name" value="ARGININE EXPORTER PROTEIN ARGO"/>
    <property type="match status" value="1"/>
</dbReference>
<evidence type="ECO:0000256" key="1">
    <source>
        <dbReference type="ARBA" id="ARBA00004651"/>
    </source>
</evidence>
<comment type="subcellular location">
    <subcellularLocation>
        <location evidence="1">Cell membrane</location>
        <topology evidence="1">Multi-pass membrane protein</topology>
    </subcellularLocation>
</comment>
<sequence length="211" mass="22858">MDWGTGAGFLAASVALTLMPGPDILFVISQSIIGSSKKGAAVAFGLCTGLLVHISAAALGVSAIVYGAPFAFETVKILGALYLFYLAWQSWRSIHSRVSGPSQESGVGESTLFRLYRRGILMNVLNPKVSLFFLAFLPQFVSEDKGSVALQMILLGGLFLLQALVIFNVVAFLAHRIGQQFLQGEKARRRTGWFQTALYLVLGMQLLLISR</sequence>